<sequence>MPKELGLAVRSGNLGKALLLSIWRWTWINPKSVISEIVNQGKSIENFSKANRRGSPDGQAPGDHFELDFEFLGTNGTVQTNVYDNDGGHREQSFKLWFLVDNIPIRVFKNLSDSGIPYPTRPMHIEASIWDADWAGAVDWSEAPFTAEYQDFGFWACSGDTSACASEQYFWNRRGYWDLNDRQKSTMEMYRRSYMSYDYCGNPSTSKPECSINA</sequence>
<dbReference type="GO" id="GO:0005975">
    <property type="term" value="P:carbohydrate metabolic process"/>
    <property type="evidence" value="ECO:0007669"/>
    <property type="project" value="InterPro"/>
</dbReference>
<evidence type="ECO:0000313" key="4">
    <source>
        <dbReference type="EMBL" id="CAA0814984.1"/>
    </source>
</evidence>
<proteinExistence type="predicted"/>
<accession>A0A9N7R6S4</accession>
<reference evidence="4" key="1">
    <citation type="submission" date="2019-12" db="EMBL/GenBank/DDBJ databases">
        <authorList>
            <person name="Scholes J."/>
        </authorList>
    </citation>
    <scope>NUCLEOTIDE SEQUENCE</scope>
</reference>
<evidence type="ECO:0000256" key="2">
    <source>
        <dbReference type="ARBA" id="ARBA00023295"/>
    </source>
</evidence>
<dbReference type="EMBL" id="CACSLK010012233">
    <property type="protein sequence ID" value="CAA0814984.1"/>
    <property type="molecule type" value="Genomic_DNA"/>
</dbReference>
<dbReference type="Gene3D" id="2.60.120.200">
    <property type="match status" value="2"/>
</dbReference>
<dbReference type="SUPFAM" id="SSF49899">
    <property type="entry name" value="Concanavalin A-like lectins/glucanases"/>
    <property type="match status" value="1"/>
</dbReference>
<dbReference type="Pfam" id="PF00722">
    <property type="entry name" value="Glyco_hydro_16"/>
    <property type="match status" value="1"/>
</dbReference>
<protein>
    <submittedName>
        <fullName evidence="4">Xyloglucan endotransglucosylase/hydrolase protein 3</fullName>
    </submittedName>
</protein>
<dbReference type="InterPro" id="IPR013320">
    <property type="entry name" value="ConA-like_dom_sf"/>
</dbReference>
<organism evidence="4 5">
    <name type="scientific">Striga hermonthica</name>
    <name type="common">Purple witchweed</name>
    <name type="synonym">Buchnera hermonthica</name>
    <dbReference type="NCBI Taxonomy" id="68872"/>
    <lineage>
        <taxon>Eukaryota</taxon>
        <taxon>Viridiplantae</taxon>
        <taxon>Streptophyta</taxon>
        <taxon>Embryophyta</taxon>
        <taxon>Tracheophyta</taxon>
        <taxon>Spermatophyta</taxon>
        <taxon>Magnoliopsida</taxon>
        <taxon>eudicotyledons</taxon>
        <taxon>Gunneridae</taxon>
        <taxon>Pentapetalae</taxon>
        <taxon>asterids</taxon>
        <taxon>lamiids</taxon>
        <taxon>Lamiales</taxon>
        <taxon>Orobanchaceae</taxon>
        <taxon>Buchnereae</taxon>
        <taxon>Striga</taxon>
    </lineage>
</organism>
<evidence type="ECO:0000259" key="3">
    <source>
        <dbReference type="Pfam" id="PF00722"/>
    </source>
</evidence>
<keyword evidence="2" id="KW-0326">Glycosidase</keyword>
<evidence type="ECO:0000313" key="5">
    <source>
        <dbReference type="Proteomes" id="UP001153555"/>
    </source>
</evidence>
<keyword evidence="5" id="KW-1185">Reference proteome</keyword>
<evidence type="ECO:0000256" key="1">
    <source>
        <dbReference type="ARBA" id="ARBA00022801"/>
    </source>
</evidence>
<dbReference type="Proteomes" id="UP001153555">
    <property type="component" value="Unassembled WGS sequence"/>
</dbReference>
<dbReference type="AlphaFoldDB" id="A0A9N7R6S4"/>
<feature type="domain" description="GH16" evidence="3">
    <location>
        <begin position="98"/>
        <end position="144"/>
    </location>
</feature>
<dbReference type="InterPro" id="IPR044791">
    <property type="entry name" value="Beta-glucanase/XTH"/>
</dbReference>
<keyword evidence="1" id="KW-0378">Hydrolase</keyword>
<gene>
    <name evidence="4" type="ORF">SHERM_15138</name>
</gene>
<comment type="caution">
    <text evidence="4">The sequence shown here is derived from an EMBL/GenBank/DDBJ whole genome shotgun (WGS) entry which is preliminary data.</text>
</comment>
<dbReference type="PANTHER" id="PTHR31062">
    <property type="entry name" value="XYLOGLUCAN ENDOTRANSGLUCOSYLASE/HYDROLASE PROTEIN 8-RELATED"/>
    <property type="match status" value="1"/>
</dbReference>
<dbReference type="OrthoDB" id="2015456at2759"/>
<dbReference type="InterPro" id="IPR000757">
    <property type="entry name" value="Beta-glucanase-like"/>
</dbReference>
<dbReference type="GO" id="GO:0004553">
    <property type="term" value="F:hydrolase activity, hydrolyzing O-glycosyl compounds"/>
    <property type="evidence" value="ECO:0007669"/>
    <property type="project" value="InterPro"/>
</dbReference>
<name>A0A9N7R6S4_STRHE</name>